<reference evidence="3 4" key="1">
    <citation type="submission" date="2017-02" db="EMBL/GenBank/DDBJ databases">
        <authorList>
            <person name="Peterson S.W."/>
        </authorList>
    </citation>
    <scope>NUCLEOTIDE SEQUENCE [LARGE SCALE GENOMIC DNA]</scope>
    <source>
        <strain evidence="3 4">DSM 16080</strain>
    </source>
</reference>
<evidence type="ECO:0000313" key="4">
    <source>
        <dbReference type="Proteomes" id="UP000190027"/>
    </source>
</evidence>
<dbReference type="RefSeq" id="WP_078718066.1">
    <property type="nucleotide sequence ID" value="NZ_FUYC01000018.1"/>
</dbReference>
<feature type="compositionally biased region" description="Basic and acidic residues" evidence="1">
    <location>
        <begin position="28"/>
        <end position="63"/>
    </location>
</feature>
<evidence type="ECO:0000259" key="2">
    <source>
        <dbReference type="PROSITE" id="PS50828"/>
    </source>
</evidence>
<dbReference type="SMART" id="SM00463">
    <property type="entry name" value="SMR"/>
    <property type="match status" value="1"/>
</dbReference>
<dbReference type="EMBL" id="FUYC01000018">
    <property type="protein sequence ID" value="SKA93884.1"/>
    <property type="molecule type" value="Genomic_DNA"/>
</dbReference>
<feature type="region of interest" description="Disordered" evidence="1">
    <location>
        <begin position="76"/>
        <end position="97"/>
    </location>
</feature>
<proteinExistence type="predicted"/>
<dbReference type="Pfam" id="PF01713">
    <property type="entry name" value="Smr"/>
    <property type="match status" value="1"/>
</dbReference>
<evidence type="ECO:0000313" key="3">
    <source>
        <dbReference type="EMBL" id="SKA93884.1"/>
    </source>
</evidence>
<feature type="domain" description="Smr" evidence="2">
    <location>
        <begin position="150"/>
        <end position="234"/>
    </location>
</feature>
<organism evidence="3 4">
    <name type="scientific">Paucidesulfovibrio gracilis DSM 16080</name>
    <dbReference type="NCBI Taxonomy" id="1121449"/>
    <lineage>
        <taxon>Bacteria</taxon>
        <taxon>Pseudomonadati</taxon>
        <taxon>Thermodesulfobacteriota</taxon>
        <taxon>Desulfovibrionia</taxon>
        <taxon>Desulfovibrionales</taxon>
        <taxon>Desulfovibrionaceae</taxon>
        <taxon>Paucidesulfovibrio</taxon>
    </lineage>
</organism>
<dbReference type="GO" id="GO:0004519">
    <property type="term" value="F:endonuclease activity"/>
    <property type="evidence" value="ECO:0007669"/>
    <property type="project" value="UniProtKB-KW"/>
</dbReference>
<accession>A0A1T4XWJ7</accession>
<dbReference type="InterPro" id="IPR036063">
    <property type="entry name" value="Smr_dom_sf"/>
</dbReference>
<keyword evidence="3" id="KW-0540">Nuclease</keyword>
<keyword evidence="3" id="KW-0255">Endonuclease</keyword>
<keyword evidence="3" id="KW-0378">Hydrolase</keyword>
<gene>
    <name evidence="3" type="ORF">SAMN02745704_02529</name>
</gene>
<dbReference type="SUPFAM" id="SSF160443">
    <property type="entry name" value="SMR domain-like"/>
    <property type="match status" value="1"/>
</dbReference>
<evidence type="ECO:0000256" key="1">
    <source>
        <dbReference type="SAM" id="MobiDB-lite"/>
    </source>
</evidence>
<dbReference type="Proteomes" id="UP000190027">
    <property type="component" value="Unassembled WGS sequence"/>
</dbReference>
<dbReference type="PANTHER" id="PTHR35562">
    <property type="entry name" value="DNA ENDONUCLEASE SMRA-RELATED"/>
    <property type="match status" value="1"/>
</dbReference>
<dbReference type="PANTHER" id="PTHR35562:SF2">
    <property type="entry name" value="DNA ENDONUCLEASE SMRA-RELATED"/>
    <property type="match status" value="1"/>
</dbReference>
<dbReference type="OrthoDB" id="9808881at2"/>
<name>A0A1T4XWJ7_9BACT</name>
<dbReference type="STRING" id="1121449.SAMN02745704_02529"/>
<dbReference type="AlphaFoldDB" id="A0A1T4XWJ7"/>
<feature type="region of interest" description="Disordered" evidence="1">
    <location>
        <begin position="1"/>
        <end position="63"/>
    </location>
</feature>
<protein>
    <submittedName>
        <fullName evidence="3">DNA-nicking endonuclease, Smr domain</fullName>
    </submittedName>
</protein>
<keyword evidence="4" id="KW-1185">Reference proteome</keyword>
<dbReference type="Gene3D" id="3.30.1370.110">
    <property type="match status" value="1"/>
</dbReference>
<dbReference type="InterPro" id="IPR002625">
    <property type="entry name" value="Smr_dom"/>
</dbReference>
<dbReference type="PROSITE" id="PS50828">
    <property type="entry name" value="SMR"/>
    <property type="match status" value="1"/>
</dbReference>
<sequence length="253" mass="28365">MAKKKLNSLDALQSVSFGEKKKKRPKHERVVEKVRERLGLVDEEKEPSSAKDNTPRAEPDDEHMFFSAMQGVAPLDESQGRQIAPESAPPAPAPSSIDEDAKEYLDKFVRGEVDFELEFTEEYMHGYVKGLDAKTFNQLKAGTLSHEGHLDLHGMNAEQAYDAMVFFLKESYLQGRRCVLLVTGRGINSPGGQGILRRSVQNWLTREPLKRVVLAFCTARAADGGAGALYVLLRKQRKSQGKIHWDRSAFFSD</sequence>